<dbReference type="Pfam" id="PF02224">
    <property type="entry name" value="Cytidylate_kin"/>
    <property type="match status" value="1"/>
</dbReference>
<dbReference type="InterPro" id="IPR027417">
    <property type="entry name" value="P-loop_NTPase"/>
</dbReference>
<dbReference type="GO" id="GO:0005524">
    <property type="term" value="F:ATP binding"/>
    <property type="evidence" value="ECO:0007669"/>
    <property type="project" value="UniProtKB-KW"/>
</dbReference>
<dbReference type="GO" id="GO:0036431">
    <property type="term" value="F:dCMP kinase activity"/>
    <property type="evidence" value="ECO:0007669"/>
    <property type="project" value="InterPro"/>
</dbReference>
<dbReference type="EC" id="2.7.4.25" evidence="1"/>
<dbReference type="EMBL" id="CAFB01000018">
    <property type="protein sequence ID" value="CCD28657.1"/>
    <property type="molecule type" value="Genomic_DNA"/>
</dbReference>
<proteinExistence type="predicted"/>
<protein>
    <recommendedName>
        <fullName evidence="1">(d)CMP kinase</fullName>
        <ecNumber evidence="1">2.7.4.25</ecNumber>
    </recommendedName>
</protein>
<keyword evidence="2 9" id="KW-0808">Transferase</keyword>
<comment type="catalytic activity">
    <reaction evidence="6">
        <text>dCMP + ATP = dCDP + ADP</text>
        <dbReference type="Rhea" id="RHEA:25094"/>
        <dbReference type="ChEBI" id="CHEBI:30616"/>
        <dbReference type="ChEBI" id="CHEBI:57566"/>
        <dbReference type="ChEBI" id="CHEBI:58593"/>
        <dbReference type="ChEBI" id="CHEBI:456216"/>
        <dbReference type="EC" id="2.7.4.25"/>
    </reaction>
</comment>
<dbReference type="CDD" id="cd02020">
    <property type="entry name" value="CMPK"/>
    <property type="match status" value="1"/>
</dbReference>
<gene>
    <name evidence="9" type="primary">cmk</name>
    <name evidence="9" type="ORF">CAGGBEG34_1160001</name>
</gene>
<organism evidence="9 10">
    <name type="scientific">Candidatus Glomeribacter gigasporarum BEG34</name>
    <dbReference type="NCBI Taxonomy" id="1070319"/>
    <lineage>
        <taxon>Bacteria</taxon>
        <taxon>Pseudomonadati</taxon>
        <taxon>Pseudomonadota</taxon>
        <taxon>Betaproteobacteria</taxon>
        <taxon>Burkholderiales</taxon>
        <taxon>Burkholderiaceae</taxon>
        <taxon>Candidatus Glomeribacter</taxon>
    </lineage>
</organism>
<keyword evidence="10" id="KW-1185">Reference proteome</keyword>
<evidence type="ECO:0000313" key="9">
    <source>
        <dbReference type="EMBL" id="CCD28657.1"/>
    </source>
</evidence>
<dbReference type="InterPro" id="IPR011994">
    <property type="entry name" value="Cytidylate_kinase_dom"/>
</dbReference>
<dbReference type="eggNOG" id="COG0283">
    <property type="taxonomic scope" value="Bacteria"/>
</dbReference>
<name>G2J7B7_9BURK</name>
<comment type="catalytic activity">
    <reaction evidence="7">
        <text>CMP + ATP = CDP + ADP</text>
        <dbReference type="Rhea" id="RHEA:11600"/>
        <dbReference type="ChEBI" id="CHEBI:30616"/>
        <dbReference type="ChEBI" id="CHEBI:58069"/>
        <dbReference type="ChEBI" id="CHEBI:60377"/>
        <dbReference type="ChEBI" id="CHEBI:456216"/>
        <dbReference type="EC" id="2.7.4.25"/>
    </reaction>
</comment>
<dbReference type="Proteomes" id="UP000054051">
    <property type="component" value="Unassembled WGS sequence"/>
</dbReference>
<dbReference type="SUPFAM" id="SSF52540">
    <property type="entry name" value="P-loop containing nucleoside triphosphate hydrolases"/>
    <property type="match status" value="1"/>
</dbReference>
<sequence length="132" mass="14406">MGQRASGIAAHAPVRAALIARQRAWRVHPGLVADGRDMGTVIFPDARLKVFLTASVEQRAQRRYRQLIDKGFAANIFRLLRDLTERDARDSARAVAPLVPAAEAKTLDTSCLSAGQAVDAILEWWRAASGES</sequence>
<keyword evidence="3" id="KW-0547">Nucleotide-binding</keyword>
<dbReference type="STRING" id="1070319.CAGGBEG34_1160001"/>
<comment type="caution">
    <text evidence="9">The sequence shown here is derived from an EMBL/GenBank/DDBJ whole genome shotgun (WGS) entry which is preliminary data.</text>
</comment>
<accession>G2J7B7</accession>
<evidence type="ECO:0000256" key="3">
    <source>
        <dbReference type="ARBA" id="ARBA00022741"/>
    </source>
</evidence>
<evidence type="ECO:0000256" key="5">
    <source>
        <dbReference type="ARBA" id="ARBA00022840"/>
    </source>
</evidence>
<feature type="domain" description="Cytidylate kinase" evidence="8">
    <location>
        <begin position="2"/>
        <end position="124"/>
    </location>
</feature>
<evidence type="ECO:0000256" key="4">
    <source>
        <dbReference type="ARBA" id="ARBA00022777"/>
    </source>
</evidence>
<keyword evidence="4 9" id="KW-0418">Kinase</keyword>
<evidence type="ECO:0000256" key="1">
    <source>
        <dbReference type="ARBA" id="ARBA00012906"/>
    </source>
</evidence>
<dbReference type="AlphaFoldDB" id="G2J7B7"/>
<evidence type="ECO:0000256" key="7">
    <source>
        <dbReference type="ARBA" id="ARBA00048478"/>
    </source>
</evidence>
<keyword evidence="5" id="KW-0067">ATP-binding</keyword>
<evidence type="ECO:0000256" key="6">
    <source>
        <dbReference type="ARBA" id="ARBA00047615"/>
    </source>
</evidence>
<evidence type="ECO:0000256" key="2">
    <source>
        <dbReference type="ARBA" id="ARBA00022679"/>
    </source>
</evidence>
<dbReference type="GO" id="GO:0036430">
    <property type="term" value="F:CMP kinase activity"/>
    <property type="evidence" value="ECO:0007669"/>
    <property type="project" value="RHEA"/>
</dbReference>
<evidence type="ECO:0000313" key="10">
    <source>
        <dbReference type="Proteomes" id="UP000054051"/>
    </source>
</evidence>
<dbReference type="Gene3D" id="3.40.50.300">
    <property type="entry name" value="P-loop containing nucleotide triphosphate hydrolases"/>
    <property type="match status" value="1"/>
</dbReference>
<evidence type="ECO:0000259" key="8">
    <source>
        <dbReference type="Pfam" id="PF02224"/>
    </source>
</evidence>
<reference evidence="9 10" key="1">
    <citation type="submission" date="2011-08" db="EMBL/GenBank/DDBJ databases">
        <title>The genome of the obligate endobacterium of an arbuscular mycorrhizal fungus reveals an interphylum network of nutritional interactions.</title>
        <authorList>
            <person name="Ghignone S."/>
            <person name="Salvioli A."/>
            <person name="Anca I."/>
            <person name="Lumini E."/>
            <person name="Ortu G."/>
            <person name="Petiti L."/>
            <person name="Cruveiller S."/>
            <person name="Bianciotto V."/>
            <person name="Piffanelli P."/>
            <person name="Lanfranco L."/>
            <person name="Bonfante P."/>
        </authorList>
    </citation>
    <scope>NUCLEOTIDE SEQUENCE [LARGE SCALE GENOMIC DNA]</scope>
    <source>
        <strain evidence="9 10">BEG34</strain>
    </source>
</reference>